<dbReference type="InterPro" id="IPR001936">
    <property type="entry name" value="RasGAP_dom"/>
</dbReference>
<dbReference type="InterPro" id="IPR008936">
    <property type="entry name" value="Rho_GTPase_activation_prot"/>
</dbReference>
<evidence type="ECO:0000313" key="3">
    <source>
        <dbReference type="EMBL" id="KAF7495712.1"/>
    </source>
</evidence>
<protein>
    <submittedName>
        <fullName evidence="3">GTPase-activating protein and VPS9 domain-containing protein 1</fullName>
    </submittedName>
</protein>
<reference evidence="4" key="3">
    <citation type="submission" date="2022-06" db="UniProtKB">
        <authorList>
            <consortium name="EnsemblMetazoa"/>
        </authorList>
    </citation>
    <scope>IDENTIFICATION</scope>
</reference>
<evidence type="ECO:0000259" key="2">
    <source>
        <dbReference type="PROSITE" id="PS50018"/>
    </source>
</evidence>
<organism evidence="3">
    <name type="scientific">Sarcoptes scabiei</name>
    <name type="common">Itch mite</name>
    <name type="synonym">Acarus scabiei</name>
    <dbReference type="NCBI Taxonomy" id="52283"/>
    <lineage>
        <taxon>Eukaryota</taxon>
        <taxon>Metazoa</taxon>
        <taxon>Ecdysozoa</taxon>
        <taxon>Arthropoda</taxon>
        <taxon>Chelicerata</taxon>
        <taxon>Arachnida</taxon>
        <taxon>Acari</taxon>
        <taxon>Acariformes</taxon>
        <taxon>Sarcoptiformes</taxon>
        <taxon>Astigmata</taxon>
        <taxon>Psoroptidia</taxon>
        <taxon>Sarcoptoidea</taxon>
        <taxon>Sarcoptidae</taxon>
        <taxon>Sarcoptinae</taxon>
        <taxon>Sarcoptes</taxon>
    </lineage>
</organism>
<feature type="domain" description="Ras-GAP" evidence="2">
    <location>
        <begin position="122"/>
        <end position="272"/>
    </location>
</feature>
<keyword evidence="5" id="KW-1185">Reference proteome</keyword>
<dbReference type="Gene3D" id="1.10.506.10">
    <property type="entry name" value="GTPase Activation - p120gap, domain 1"/>
    <property type="match status" value="1"/>
</dbReference>
<dbReference type="EnsemblMetazoa" id="SSS_2067s_mrna">
    <property type="protein sequence ID" value="KAF7495712.1"/>
    <property type="gene ID" value="SSS_2067"/>
</dbReference>
<dbReference type="Proteomes" id="UP000070412">
    <property type="component" value="Unassembled WGS sequence"/>
</dbReference>
<evidence type="ECO:0000256" key="1">
    <source>
        <dbReference type="SAM" id="MobiDB-lite"/>
    </source>
</evidence>
<gene>
    <name evidence="3" type="ORF">SSS_2067</name>
</gene>
<feature type="compositionally biased region" description="Low complexity" evidence="1">
    <location>
        <begin position="501"/>
        <end position="510"/>
    </location>
</feature>
<evidence type="ECO:0000313" key="4">
    <source>
        <dbReference type="EnsemblMetazoa" id="KAF7495712.1"/>
    </source>
</evidence>
<dbReference type="SUPFAM" id="SSF48350">
    <property type="entry name" value="GTPase activation domain, GAP"/>
    <property type="match status" value="1"/>
</dbReference>
<evidence type="ECO:0000313" key="5">
    <source>
        <dbReference type="Proteomes" id="UP000070412"/>
    </source>
</evidence>
<sequence>MKQFVLGQKKFGTQEIYLGKFLSHLKEHPKILSYLLFFTEKNYKSFIDLFSKIIISTLYNNCLFYQNRISLTETMEELLEIYLNFYDDLNSHLLQKGTAFGIMYRYFCDDLVELKSFFKLALLKPIMAVLSEDNLYLDIDSNRAVMRFCPEERQKHFGLPSSVEYQTKLMKFNEWTIKKLKNFVNNFIKSLQEHIYAFPASLIYLFLRIYSKLIERLDFQKVQAIFVNFIFSYLICPAIQNPDLFGITDLHINQIAHYNLMQCAQIIQILAVSNFTEINNNIYQIVCSHFEKNCIGSILEQIFAMSENVSLKSIGFSSIDSPYFIVSDLELKVLLEIIRRFLDENDQSDDPLNIIYNKLPQTILKFELDKNSVVSSTVPNSKSNFIKRNKSIDHLDSFNVEEQNEIRIEEFFDHHQQTISGFYRKMRQIFKIKNPKHSAKFFGMKSETKLLRDLKLSDKHLEMDANLDRMLDEFDRLIIEEFDNNQKESLDDRNLNNFSSSFNLNTENSTGEQNHSKIRFPKLSQSSSERKTSPAANSVTATDNFLFDDGSPISLPLLDPFDNIEMQSIGKLSLYLGEDNNSNSVMTVNSENQNFFLGDGELMTESFPISIPRPTVETNRANLLSKQVFSSIKNLKEKMKNISLRDGNKSRSGQRATKLSAQTSLSSEDFFENPVVDEQNEKHENLEQIIAETEEIFGKYRLNNSIINSRKIDNVDAKGERKNDDVDCVNHLEEKLIDFDEVHTCSDPHHDGDDYDGDCPNQFDGENNFSEPVIDCLNDVRNKIRKLICLINLVDYHQNYRHLNLTFKKDFQKFLKILMSLIDNDSDEISASVLIMDIHRIVQNLTQEDFDDVLLKLRNDCRKRNIYRIYLMKSRQNLLKILQRLQTIKRNLKEEWNLVDFLLISNLVRATIEQEEPKIQNLRIKLFRSDKY</sequence>
<name>A0A834RHC5_SARSC</name>
<feature type="compositionally biased region" description="Polar residues" evidence="1">
    <location>
        <begin position="650"/>
        <end position="664"/>
    </location>
</feature>
<dbReference type="EMBL" id="WVUK01000046">
    <property type="protein sequence ID" value="KAF7495712.1"/>
    <property type="molecule type" value="Genomic_DNA"/>
</dbReference>
<accession>A0A834RHC5</accession>
<reference evidence="3" key="2">
    <citation type="submission" date="2020-01" db="EMBL/GenBank/DDBJ databases">
        <authorList>
            <person name="Korhonen P.K.K."/>
            <person name="Guangxu M.G."/>
            <person name="Wang T.W."/>
            <person name="Stroehlein A.J.S."/>
            <person name="Young N.D."/>
            <person name="Ang C.-S.A."/>
            <person name="Fernando D.W.F."/>
            <person name="Lu H.L."/>
            <person name="Taylor S.T."/>
            <person name="Ehtesham M.E.M."/>
            <person name="Najaraj S.H.N."/>
            <person name="Harsha G.H.G."/>
            <person name="Madugundu A.M."/>
            <person name="Renuse S.R."/>
            <person name="Holt D.H."/>
            <person name="Pandey A.P."/>
            <person name="Papenfuss A.P."/>
            <person name="Gasser R.B.G."/>
            <person name="Fischer K.F."/>
        </authorList>
    </citation>
    <scope>NUCLEOTIDE SEQUENCE</scope>
    <source>
        <strain evidence="3">SSS_KF_BRIS2020</strain>
    </source>
</reference>
<dbReference type="AlphaFoldDB" id="A0A834RHC5"/>
<dbReference type="OrthoDB" id="10264848at2759"/>
<reference evidence="5" key="1">
    <citation type="journal article" date="2020" name="PLoS Negl. Trop. Dis.">
        <title>High-quality nuclear genome for Sarcoptes scabiei-A critical resource for a neglected parasite.</title>
        <authorList>
            <person name="Korhonen P.K."/>
            <person name="Gasser R.B."/>
            <person name="Ma G."/>
            <person name="Wang T."/>
            <person name="Stroehlein A.J."/>
            <person name="Young N.D."/>
            <person name="Ang C.S."/>
            <person name="Fernando D.D."/>
            <person name="Lu H.C."/>
            <person name="Taylor S."/>
            <person name="Reynolds S.L."/>
            <person name="Mofiz E."/>
            <person name="Najaraj S.H."/>
            <person name="Gowda H."/>
            <person name="Madugundu A."/>
            <person name="Renuse S."/>
            <person name="Holt D."/>
            <person name="Pandey A."/>
            <person name="Papenfuss A.T."/>
            <person name="Fischer K."/>
        </authorList>
    </citation>
    <scope>NUCLEOTIDE SEQUENCE [LARGE SCALE GENOMIC DNA]</scope>
</reference>
<dbReference type="PROSITE" id="PS50018">
    <property type="entry name" value="RAS_GTPASE_ACTIV_2"/>
    <property type="match status" value="1"/>
</dbReference>
<dbReference type="Pfam" id="PF00616">
    <property type="entry name" value="RasGAP"/>
    <property type="match status" value="1"/>
</dbReference>
<proteinExistence type="predicted"/>
<feature type="region of interest" description="Disordered" evidence="1">
    <location>
        <begin position="644"/>
        <end position="664"/>
    </location>
</feature>
<feature type="region of interest" description="Disordered" evidence="1">
    <location>
        <begin position="501"/>
        <end position="537"/>
    </location>
</feature>